<evidence type="ECO:0000313" key="2">
    <source>
        <dbReference type="EMBL" id="GMH61747.1"/>
    </source>
</evidence>
<keyword evidence="3" id="KW-1185">Reference proteome</keyword>
<comment type="caution">
    <text evidence="2">The sequence shown here is derived from an EMBL/GenBank/DDBJ whole genome shotgun (WGS) entry which is preliminary data.</text>
</comment>
<name>A0A9W7A2K5_9STRA</name>
<feature type="region of interest" description="Disordered" evidence="1">
    <location>
        <begin position="33"/>
        <end position="106"/>
    </location>
</feature>
<dbReference type="EMBL" id="BRXZ01001082">
    <property type="protein sequence ID" value="GMH61747.1"/>
    <property type="molecule type" value="Genomic_DNA"/>
</dbReference>
<reference evidence="2" key="1">
    <citation type="submission" date="2022-07" db="EMBL/GenBank/DDBJ databases">
        <title>Genome analysis of Parmales, a sister group of diatoms, reveals the evolutionary specialization of diatoms from phago-mixotrophs to photoautotrophs.</title>
        <authorList>
            <person name="Ban H."/>
            <person name="Sato S."/>
            <person name="Yoshikawa S."/>
            <person name="Kazumasa Y."/>
            <person name="Nakamura Y."/>
            <person name="Ichinomiya M."/>
            <person name="Saitoh K."/>
            <person name="Sato N."/>
            <person name="Blanc-Mathieu R."/>
            <person name="Endo H."/>
            <person name="Kuwata A."/>
            <person name="Ogata H."/>
        </authorList>
    </citation>
    <scope>NUCLEOTIDE SEQUENCE</scope>
</reference>
<feature type="compositionally biased region" description="Low complexity" evidence="1">
    <location>
        <begin position="93"/>
        <end position="106"/>
    </location>
</feature>
<proteinExistence type="predicted"/>
<feature type="compositionally biased region" description="Basic and acidic residues" evidence="1">
    <location>
        <begin position="78"/>
        <end position="92"/>
    </location>
</feature>
<evidence type="ECO:0000313" key="3">
    <source>
        <dbReference type="Proteomes" id="UP001165082"/>
    </source>
</evidence>
<dbReference type="AlphaFoldDB" id="A0A9W7A2K5"/>
<protein>
    <submittedName>
        <fullName evidence="2">Uncharacterized protein</fullName>
    </submittedName>
</protein>
<organism evidence="2 3">
    <name type="scientific">Triparma retinervis</name>
    <dbReference type="NCBI Taxonomy" id="2557542"/>
    <lineage>
        <taxon>Eukaryota</taxon>
        <taxon>Sar</taxon>
        <taxon>Stramenopiles</taxon>
        <taxon>Ochrophyta</taxon>
        <taxon>Bolidophyceae</taxon>
        <taxon>Parmales</taxon>
        <taxon>Triparmaceae</taxon>
        <taxon>Triparma</taxon>
    </lineage>
</organism>
<accession>A0A9W7A2K5</accession>
<evidence type="ECO:0000256" key="1">
    <source>
        <dbReference type="SAM" id="MobiDB-lite"/>
    </source>
</evidence>
<dbReference type="Proteomes" id="UP001165082">
    <property type="component" value="Unassembled WGS sequence"/>
</dbReference>
<sequence>MFHKGRKRAQQSNLSGSSGQFFCIMVMGLRSKRTGRPVLGDIQNKKRSASEAAKANQGGPSDAKRLKSSKGDGQWVTRKKDEVTNPLQKKETTSVSSTKKTWPIPS</sequence>
<gene>
    <name evidence="2" type="ORF">TrRE_jg4991</name>
</gene>